<dbReference type="Proteomes" id="UP000741360">
    <property type="component" value="Unassembled WGS sequence"/>
</dbReference>
<dbReference type="EMBL" id="JACPSX010000277">
    <property type="protein sequence ID" value="MBI3016211.1"/>
    <property type="molecule type" value="Genomic_DNA"/>
</dbReference>
<dbReference type="InterPro" id="IPR029060">
    <property type="entry name" value="PIN-like_dom_sf"/>
</dbReference>
<organism evidence="2 3">
    <name type="scientific">Tectimicrobiota bacterium</name>
    <dbReference type="NCBI Taxonomy" id="2528274"/>
    <lineage>
        <taxon>Bacteria</taxon>
        <taxon>Pseudomonadati</taxon>
        <taxon>Nitrospinota/Tectimicrobiota group</taxon>
        <taxon>Candidatus Tectimicrobiota</taxon>
    </lineage>
</organism>
<accession>A0A932M2S5</accession>
<sequence length="145" mass="16928">MEDLILYDTGLLLRASTTTLDHSELSLALWERAKARQIRACIAEQTVWEFFSILTRLRIPHRKVLTELQKHLQIFPLIAPTRETFAATFGSLQRLRWLTGPQVFDLFLAHTALDNGVRRLYTFNDRHFRRFNLPLQVVNPASEQP</sequence>
<dbReference type="AlphaFoldDB" id="A0A932M2S5"/>
<evidence type="ECO:0000259" key="1">
    <source>
        <dbReference type="Pfam" id="PF01850"/>
    </source>
</evidence>
<reference evidence="2" key="1">
    <citation type="submission" date="2020-07" db="EMBL/GenBank/DDBJ databases">
        <title>Huge and variable diversity of episymbiotic CPR bacteria and DPANN archaea in groundwater ecosystems.</title>
        <authorList>
            <person name="He C.Y."/>
            <person name="Keren R."/>
            <person name="Whittaker M."/>
            <person name="Farag I.F."/>
            <person name="Doudna J."/>
            <person name="Cate J.H.D."/>
            <person name="Banfield J.F."/>
        </authorList>
    </citation>
    <scope>NUCLEOTIDE SEQUENCE</scope>
    <source>
        <strain evidence="2">NC_groundwater_717_Ag_S-0.2um_59_8</strain>
    </source>
</reference>
<dbReference type="InterPro" id="IPR002716">
    <property type="entry name" value="PIN_dom"/>
</dbReference>
<name>A0A932M2S5_UNCTE</name>
<evidence type="ECO:0000313" key="3">
    <source>
        <dbReference type="Proteomes" id="UP000741360"/>
    </source>
</evidence>
<dbReference type="Pfam" id="PF01850">
    <property type="entry name" value="PIN"/>
    <property type="match status" value="1"/>
</dbReference>
<dbReference type="SUPFAM" id="SSF88723">
    <property type="entry name" value="PIN domain-like"/>
    <property type="match status" value="1"/>
</dbReference>
<comment type="caution">
    <text evidence="2">The sequence shown here is derived from an EMBL/GenBank/DDBJ whole genome shotgun (WGS) entry which is preliminary data.</text>
</comment>
<protein>
    <submittedName>
        <fullName evidence="2">Type II toxin-antitoxin system VapC family toxin</fullName>
    </submittedName>
</protein>
<evidence type="ECO:0000313" key="2">
    <source>
        <dbReference type="EMBL" id="MBI3016211.1"/>
    </source>
</evidence>
<feature type="domain" description="PIN" evidence="1">
    <location>
        <begin position="6"/>
        <end position="131"/>
    </location>
</feature>
<proteinExistence type="predicted"/>
<gene>
    <name evidence="2" type="ORF">HYY65_14375</name>
</gene>
<dbReference type="Gene3D" id="3.40.50.1010">
    <property type="entry name" value="5'-nuclease"/>
    <property type="match status" value="1"/>
</dbReference>